<dbReference type="InParanoid" id="A0A177CET1"/>
<sequence>MDSGPEILRATGAIVSAFQTAADTVDFIKDRKEKKRRRKDKETEELLEIRILHRSLVEGGTRIRRHCENRNQQYKPAFEAGDDISIQALRDVVIALQTEIIQPLHVARAVENAALDFTALHESSVTNRNDTTKAMDQLCQRIMASSQYLPQHSDHSFGAVGSSNMSMLSSAASVPLSDLVDAYNLPSSHPSSVGSPPTLERQRAFPQRTMSFPQPDQEVAAEQFDARIPRKSPLSFISSQIGSSNSHQPERTQAEPMRDYRNPDEMQLQPKSYFTPKLVVSKNDRGSIRFQPAPVRSASTIRHSQDNSSRVSSFSEATPYQQGERTPSTEWDSAEKEKQKQKFGGYFGGDTETLSIRSKQPSSTLVPSLYRTESAEHQNYGGHDAPEVVPDDSANVLLSPEFSEKFPSPRFEPDYNARLQRLSPGLENIWVPLTRPAMHNRYHGFCKGAWQIRKTVHEGLEVQITPALKEPVLHWACKECKFKSRAPNADTLPDVVMSNQKYNIRFRWLFLAKSHHRADVSIDIMENYKFGCIFCAAEGKTGDTYDRLDHLMVHIISKHKPITLTPEIRTKTKCVVGNVAHHLQDWDIHVPEATQKNTGVATDQFLISASKFFSRKKGKR</sequence>
<dbReference type="OrthoDB" id="25896at2759"/>
<organism evidence="2 3">
    <name type="scientific">Paraphaeosphaeria sporulosa</name>
    <dbReference type="NCBI Taxonomy" id="1460663"/>
    <lineage>
        <taxon>Eukaryota</taxon>
        <taxon>Fungi</taxon>
        <taxon>Dikarya</taxon>
        <taxon>Ascomycota</taxon>
        <taxon>Pezizomycotina</taxon>
        <taxon>Dothideomycetes</taxon>
        <taxon>Pleosporomycetidae</taxon>
        <taxon>Pleosporales</taxon>
        <taxon>Massarineae</taxon>
        <taxon>Didymosphaeriaceae</taxon>
        <taxon>Paraphaeosphaeria</taxon>
    </lineage>
</organism>
<keyword evidence="3" id="KW-1185">Reference proteome</keyword>
<dbReference type="EMBL" id="KV441553">
    <property type="protein sequence ID" value="OAG05319.1"/>
    <property type="molecule type" value="Genomic_DNA"/>
</dbReference>
<dbReference type="GeneID" id="28767742"/>
<dbReference type="AlphaFoldDB" id="A0A177CET1"/>
<feature type="compositionally biased region" description="Polar residues" evidence="1">
    <location>
        <begin position="297"/>
        <end position="331"/>
    </location>
</feature>
<evidence type="ECO:0000256" key="1">
    <source>
        <dbReference type="SAM" id="MobiDB-lite"/>
    </source>
</evidence>
<dbReference type="RefSeq" id="XP_018035684.1">
    <property type="nucleotide sequence ID" value="XM_018184256.1"/>
</dbReference>
<dbReference type="Proteomes" id="UP000077069">
    <property type="component" value="Unassembled WGS sequence"/>
</dbReference>
<evidence type="ECO:0000313" key="3">
    <source>
        <dbReference type="Proteomes" id="UP000077069"/>
    </source>
</evidence>
<gene>
    <name evidence="2" type="ORF">CC84DRAFT_1248238</name>
</gene>
<evidence type="ECO:0000313" key="2">
    <source>
        <dbReference type="EMBL" id="OAG05319.1"/>
    </source>
</evidence>
<dbReference type="STRING" id="1460663.A0A177CET1"/>
<feature type="region of interest" description="Disordered" evidence="1">
    <location>
        <begin position="285"/>
        <end position="366"/>
    </location>
</feature>
<feature type="compositionally biased region" description="Basic and acidic residues" evidence="1">
    <location>
        <begin position="248"/>
        <end position="260"/>
    </location>
</feature>
<proteinExistence type="predicted"/>
<protein>
    <recommendedName>
        <fullName evidence="4">C2H2-type domain-containing protein</fullName>
    </recommendedName>
</protein>
<feature type="region of interest" description="Disordered" evidence="1">
    <location>
        <begin position="238"/>
        <end position="260"/>
    </location>
</feature>
<accession>A0A177CET1</accession>
<evidence type="ECO:0008006" key="4">
    <source>
        <dbReference type="Google" id="ProtNLM"/>
    </source>
</evidence>
<reference evidence="2 3" key="1">
    <citation type="submission" date="2016-05" db="EMBL/GenBank/DDBJ databases">
        <title>Comparative analysis of secretome profiles of manganese(II)-oxidizing ascomycete fungi.</title>
        <authorList>
            <consortium name="DOE Joint Genome Institute"/>
            <person name="Zeiner C.A."/>
            <person name="Purvine S.O."/>
            <person name="Zink E.M."/>
            <person name="Wu S."/>
            <person name="Pasa-Tolic L."/>
            <person name="Chaput D.L."/>
            <person name="Haridas S."/>
            <person name="Grigoriev I.V."/>
            <person name="Santelli C.M."/>
            <person name="Hansel C.M."/>
        </authorList>
    </citation>
    <scope>NUCLEOTIDE SEQUENCE [LARGE SCALE GENOMIC DNA]</scope>
    <source>
        <strain evidence="2 3">AP3s5-JAC2a</strain>
    </source>
</reference>
<name>A0A177CET1_9PLEO</name>
<feature type="compositionally biased region" description="Polar residues" evidence="1">
    <location>
        <begin position="352"/>
        <end position="366"/>
    </location>
</feature>